<reference evidence="2 3" key="1">
    <citation type="submission" date="2023-03" db="EMBL/GenBank/DDBJ databases">
        <title>Strain YYF002 represents a novel species in the genus Winogradskyella isolated from seawater.</title>
        <authorList>
            <person name="Fu Z.-Y."/>
        </authorList>
    </citation>
    <scope>NUCLEOTIDE SEQUENCE [LARGE SCALE GENOMIC DNA]</scope>
    <source>
        <strain evidence="2 3">YYF002</strain>
    </source>
</reference>
<proteinExistence type="predicted"/>
<sequence length="178" mass="20244">MKNKLYRIGKNALAIWGGISLIGIILILGYLAYSTSIGNKTIENKATISDVRFVLNWCGLGDQRIEKVLNSYESGRSFTGDYLDAYAIEISNVTEMELKNNKGWHRLDSLPKVLNDAVELANGWQYQIPWFPKMDELNPKSVYVYPWSIYCNGIDPTGTELIFVIPNDKMVYYLGTKM</sequence>
<comment type="caution">
    <text evidence="2">The sequence shown here is derived from an EMBL/GenBank/DDBJ whole genome shotgun (WGS) entry which is preliminary data.</text>
</comment>
<gene>
    <name evidence="2" type="ORF">P7122_15645</name>
</gene>
<dbReference type="Proteomes" id="UP001529085">
    <property type="component" value="Unassembled WGS sequence"/>
</dbReference>
<evidence type="ECO:0000313" key="2">
    <source>
        <dbReference type="EMBL" id="MDG4717322.1"/>
    </source>
</evidence>
<keyword evidence="3" id="KW-1185">Reference proteome</keyword>
<accession>A0ABT6G5J2</accession>
<evidence type="ECO:0000256" key="1">
    <source>
        <dbReference type="SAM" id="Phobius"/>
    </source>
</evidence>
<protein>
    <submittedName>
        <fullName evidence="2">Uncharacterized protein</fullName>
    </submittedName>
</protein>
<keyword evidence="1" id="KW-0472">Membrane</keyword>
<dbReference type="RefSeq" id="WP_278006742.1">
    <property type="nucleotide sequence ID" value="NZ_JARSBN010000013.1"/>
</dbReference>
<name>A0ABT6G5J2_9FLAO</name>
<feature type="transmembrane region" description="Helical" evidence="1">
    <location>
        <begin position="12"/>
        <end position="33"/>
    </location>
</feature>
<organism evidence="2 3">
    <name type="scientific">Winogradskyella marincola</name>
    <dbReference type="NCBI Taxonomy" id="3037795"/>
    <lineage>
        <taxon>Bacteria</taxon>
        <taxon>Pseudomonadati</taxon>
        <taxon>Bacteroidota</taxon>
        <taxon>Flavobacteriia</taxon>
        <taxon>Flavobacteriales</taxon>
        <taxon>Flavobacteriaceae</taxon>
        <taxon>Winogradskyella</taxon>
    </lineage>
</organism>
<keyword evidence="1" id="KW-1133">Transmembrane helix</keyword>
<evidence type="ECO:0000313" key="3">
    <source>
        <dbReference type="Proteomes" id="UP001529085"/>
    </source>
</evidence>
<dbReference type="EMBL" id="JARSBN010000013">
    <property type="protein sequence ID" value="MDG4717322.1"/>
    <property type="molecule type" value="Genomic_DNA"/>
</dbReference>
<keyword evidence="1" id="KW-0812">Transmembrane</keyword>